<evidence type="ECO:0000313" key="2">
    <source>
        <dbReference type="Proteomes" id="UP001057134"/>
    </source>
</evidence>
<evidence type="ECO:0000313" key="1">
    <source>
        <dbReference type="EMBL" id="UQZ83004.1"/>
    </source>
</evidence>
<gene>
    <name evidence="1" type="ORF">SK3146_02164</name>
</gene>
<organism evidence="1 2">
    <name type="scientific">Paenibacillus konkukensis</name>
    <dbReference type="NCBI Taxonomy" id="2020716"/>
    <lineage>
        <taxon>Bacteria</taxon>
        <taxon>Bacillati</taxon>
        <taxon>Bacillota</taxon>
        <taxon>Bacilli</taxon>
        <taxon>Bacillales</taxon>
        <taxon>Paenibacillaceae</taxon>
        <taxon>Paenibacillus</taxon>
    </lineage>
</organism>
<dbReference type="Proteomes" id="UP001057134">
    <property type="component" value="Chromosome"/>
</dbReference>
<protein>
    <recommendedName>
        <fullName evidence="3">DUF2399 domain-containing protein</fullName>
    </recommendedName>
</protein>
<proteinExistence type="predicted"/>
<keyword evidence="2" id="KW-1185">Reference proteome</keyword>
<dbReference type="EMBL" id="CP027059">
    <property type="protein sequence ID" value="UQZ83004.1"/>
    <property type="molecule type" value="Genomic_DNA"/>
</dbReference>
<evidence type="ECO:0008006" key="3">
    <source>
        <dbReference type="Google" id="ProtNLM"/>
    </source>
</evidence>
<sequence length="417" mass="46971">MDDPLSGLLEQAAKLFYSPGVRKNRHEALGAAGTESALQAWIAQGAVLRRVLYDSDGRTETRTEYMMGYELYSYLQRQKRSRETKIEARSVEWSSRLQTALAALGLPIDTKPSAGPIAASDDPRYYRVLFGAFVKDVSEGLRKSATLHDITQVLQCGSEQWTDKKVMQYGDFIVALTEITAIQDQFDWKEIGARYYREIGGSKRFDAYKTAFTDALEERLGFPLQLIGLSSQGTITPIYFAGELTGIGGFQYPQGFLHATTDLTVFRTQFSTNCHHLWLVENRAVLTRMATEGDFLQSAHSLVIGLDGQLRSSHRKLIADVLGRSTQLKQILVWCDADQAGFIIAGHARVLLDAVPEIKAKWILPESDFAQWGFFKNEVHTWSSYEARMISRLKMKAVGEQEAEMGGMERWIQWLEA</sequence>
<reference evidence="1" key="1">
    <citation type="submission" date="2018-02" db="EMBL/GenBank/DDBJ databases">
        <authorList>
            <person name="Kim S.-K."/>
            <person name="Jung H.-I."/>
            <person name="Lee S.-W."/>
        </authorList>
    </citation>
    <scope>NUCLEOTIDE SEQUENCE</scope>
    <source>
        <strain evidence="1">SK3146</strain>
    </source>
</reference>
<accession>A0ABY4RKK6</accession>
<name>A0ABY4RKK6_9BACL</name>
<reference evidence="1" key="2">
    <citation type="journal article" date="2021" name="J Anim Sci Technol">
        <title>Complete genome sequence of Paenibacillus konkukensis sp. nov. SK3146 as a potential probiotic strain.</title>
        <authorList>
            <person name="Jung H.I."/>
            <person name="Park S."/>
            <person name="Niu K.M."/>
            <person name="Lee S.W."/>
            <person name="Kothari D."/>
            <person name="Yi K.J."/>
            <person name="Kim S.K."/>
        </authorList>
    </citation>
    <scope>NUCLEOTIDE SEQUENCE</scope>
    <source>
        <strain evidence="1">SK3146</strain>
    </source>
</reference>